<dbReference type="STRING" id="227321.Q5B5P6"/>
<dbReference type="RefSeq" id="XP_661738.1">
    <property type="nucleotide sequence ID" value="XM_656646.1"/>
</dbReference>
<evidence type="ECO:0000256" key="1">
    <source>
        <dbReference type="ARBA" id="ARBA00022553"/>
    </source>
</evidence>
<dbReference type="PANTHER" id="PTHR45339">
    <property type="entry name" value="HYBRID SIGNAL TRANSDUCTION HISTIDINE KINASE J"/>
    <property type="match status" value="1"/>
</dbReference>
<dbReference type="InterPro" id="IPR011006">
    <property type="entry name" value="CheY-like_superfamily"/>
</dbReference>
<dbReference type="OrthoDB" id="60033at2759"/>
<dbReference type="Pfam" id="PF00072">
    <property type="entry name" value="Response_reg"/>
    <property type="match status" value="1"/>
</dbReference>
<dbReference type="eggNOG" id="KOG0519">
    <property type="taxonomic scope" value="Eukaryota"/>
</dbReference>
<feature type="domain" description="Response regulatory" evidence="4">
    <location>
        <begin position="3"/>
        <end position="132"/>
    </location>
</feature>
<dbReference type="AlphaFoldDB" id="Q5B5P6"/>
<evidence type="ECO:0000313" key="6">
    <source>
        <dbReference type="Proteomes" id="UP000000560"/>
    </source>
</evidence>
<dbReference type="Proteomes" id="UP000000560">
    <property type="component" value="Chromosome II"/>
</dbReference>
<evidence type="ECO:0000256" key="2">
    <source>
        <dbReference type="ARBA" id="ARBA00023012"/>
    </source>
</evidence>
<accession>C8V4Z6</accession>
<organism evidence="5 6">
    <name type="scientific">Emericella nidulans (strain FGSC A4 / ATCC 38163 / CBS 112.46 / NRRL 194 / M139)</name>
    <name type="common">Aspergillus nidulans</name>
    <dbReference type="NCBI Taxonomy" id="227321"/>
    <lineage>
        <taxon>Eukaryota</taxon>
        <taxon>Fungi</taxon>
        <taxon>Dikarya</taxon>
        <taxon>Ascomycota</taxon>
        <taxon>Pezizomycotina</taxon>
        <taxon>Eurotiomycetes</taxon>
        <taxon>Eurotiomycetidae</taxon>
        <taxon>Eurotiales</taxon>
        <taxon>Aspergillaceae</taxon>
        <taxon>Aspergillus</taxon>
        <taxon>Aspergillus subgen. Nidulantes</taxon>
    </lineage>
</organism>
<sequence length="171" mass="19486">MMHILVAEDNKVNQKLVTRLLQRLSCTVSIAHNGQEALDYLSASPATHHRPDVILMDTAMPVMDGIRATSILRTSLPFTVDPKIPTTPIIAMTPISLRVPGQTEEWLKRGFDDVLPKPFRLETLRMMLLYWSKRRIFPRQGTLSAPETGKVVPIPYGFLLRKGLEREWDRV</sequence>
<keyword evidence="2" id="KW-0902">Two-component regulatory system</keyword>
<reference evidence="6" key="1">
    <citation type="journal article" date="2005" name="Nature">
        <title>Sequencing of Aspergillus nidulans and comparative analysis with A. fumigatus and A. oryzae.</title>
        <authorList>
            <person name="Galagan J.E."/>
            <person name="Calvo S.E."/>
            <person name="Cuomo C."/>
            <person name="Ma L.J."/>
            <person name="Wortman J.R."/>
            <person name="Batzoglou S."/>
            <person name="Lee S.I."/>
            <person name="Basturkmen M."/>
            <person name="Spevak C.C."/>
            <person name="Clutterbuck J."/>
            <person name="Kapitonov V."/>
            <person name="Jurka J."/>
            <person name="Scazzocchio C."/>
            <person name="Farman M."/>
            <person name="Butler J."/>
            <person name="Purcell S."/>
            <person name="Harris S."/>
            <person name="Braus G.H."/>
            <person name="Draht O."/>
            <person name="Busch S."/>
            <person name="D'Enfert C."/>
            <person name="Bouchier C."/>
            <person name="Goldman G.H."/>
            <person name="Bell-Pedersen D."/>
            <person name="Griffiths-Jones S."/>
            <person name="Doonan J.H."/>
            <person name="Yu J."/>
            <person name="Vienken K."/>
            <person name="Pain A."/>
            <person name="Freitag M."/>
            <person name="Selker E.U."/>
            <person name="Archer D.B."/>
            <person name="Penalva M.A."/>
            <person name="Oakley B.R."/>
            <person name="Momany M."/>
            <person name="Tanaka T."/>
            <person name="Kumagai T."/>
            <person name="Asai K."/>
            <person name="Machida M."/>
            <person name="Nierman W.C."/>
            <person name="Denning D.W."/>
            <person name="Caddick M."/>
            <person name="Hynes M."/>
            <person name="Paoletti M."/>
            <person name="Fischer R."/>
            <person name="Miller B."/>
            <person name="Dyer P."/>
            <person name="Sachs M.S."/>
            <person name="Osmani S.A."/>
            <person name="Birren B.W."/>
        </authorList>
    </citation>
    <scope>NUCLEOTIDE SEQUENCE [LARGE SCALE GENOMIC DNA]</scope>
    <source>
        <strain evidence="6">FGSC A4 / ATCC 38163 / CBS 112.46 / NRRL 194 / M139</strain>
    </source>
</reference>
<name>Q5B5P6_EMENI</name>
<gene>
    <name evidence="5" type="ORF">ANIA_04134</name>
</gene>
<dbReference type="PROSITE" id="PS50110">
    <property type="entry name" value="RESPONSE_REGULATORY"/>
    <property type="match status" value="1"/>
</dbReference>
<keyword evidence="1 3" id="KW-0597">Phosphoprotein</keyword>
<dbReference type="InterPro" id="IPR001789">
    <property type="entry name" value="Sig_transdc_resp-reg_receiver"/>
</dbReference>
<keyword evidence="6" id="KW-1185">Reference proteome</keyword>
<feature type="modified residue" description="4-aspartylphosphate" evidence="3">
    <location>
        <position position="57"/>
    </location>
</feature>
<dbReference type="SMART" id="SM00448">
    <property type="entry name" value="REC"/>
    <property type="match status" value="1"/>
</dbReference>
<protein>
    <recommendedName>
        <fullName evidence="4">Response regulatory domain-containing protein</fullName>
    </recommendedName>
</protein>
<accession>Q5B5P6</accession>
<evidence type="ECO:0000259" key="4">
    <source>
        <dbReference type="PROSITE" id="PS50110"/>
    </source>
</evidence>
<dbReference type="CDD" id="cd17546">
    <property type="entry name" value="REC_hyHK_CKI1_RcsC-like"/>
    <property type="match status" value="1"/>
</dbReference>
<dbReference type="KEGG" id="ani:ANIA_04134"/>
<dbReference type="SUPFAM" id="SSF52172">
    <property type="entry name" value="CheY-like"/>
    <property type="match status" value="1"/>
</dbReference>
<dbReference type="Gene3D" id="3.40.50.2300">
    <property type="match status" value="1"/>
</dbReference>
<evidence type="ECO:0000256" key="3">
    <source>
        <dbReference type="PROSITE-ProRule" id="PRU00169"/>
    </source>
</evidence>
<dbReference type="EMBL" id="BN001302">
    <property type="protein sequence ID" value="CBF74630.1"/>
    <property type="molecule type" value="Genomic_DNA"/>
</dbReference>
<dbReference type="PANTHER" id="PTHR45339:SF1">
    <property type="entry name" value="HYBRID SIGNAL TRANSDUCTION HISTIDINE KINASE J"/>
    <property type="match status" value="1"/>
</dbReference>
<proteinExistence type="predicted"/>
<evidence type="ECO:0000313" key="5">
    <source>
        <dbReference type="EMBL" id="CBF74630.1"/>
    </source>
</evidence>
<dbReference type="OMA" id="HAWNGQE"/>
<dbReference type="HOGENOM" id="CLU_000445_69_12_1"/>
<dbReference type="InParanoid" id="Q5B5P6"/>
<dbReference type="GeneID" id="2873550"/>
<reference evidence="6" key="2">
    <citation type="journal article" date="2009" name="Fungal Genet. Biol.">
        <title>The 2008 update of the Aspergillus nidulans genome annotation: a community effort.</title>
        <authorList>
            <person name="Wortman J.R."/>
            <person name="Gilsenan J.M."/>
            <person name="Joardar V."/>
            <person name="Deegan J."/>
            <person name="Clutterbuck J."/>
            <person name="Andersen M.R."/>
            <person name="Archer D."/>
            <person name="Bencina M."/>
            <person name="Braus G."/>
            <person name="Coutinho P."/>
            <person name="von Dohren H."/>
            <person name="Doonan J."/>
            <person name="Driessen A.J."/>
            <person name="Durek P."/>
            <person name="Espeso E."/>
            <person name="Fekete E."/>
            <person name="Flipphi M."/>
            <person name="Estrada C.G."/>
            <person name="Geysens S."/>
            <person name="Goldman G."/>
            <person name="de Groot P.W."/>
            <person name="Hansen K."/>
            <person name="Harris S.D."/>
            <person name="Heinekamp T."/>
            <person name="Helmstaedt K."/>
            <person name="Henrissat B."/>
            <person name="Hofmann G."/>
            <person name="Homan T."/>
            <person name="Horio T."/>
            <person name="Horiuchi H."/>
            <person name="James S."/>
            <person name="Jones M."/>
            <person name="Karaffa L."/>
            <person name="Karanyi Z."/>
            <person name="Kato M."/>
            <person name="Keller N."/>
            <person name="Kelly D.E."/>
            <person name="Kiel J.A."/>
            <person name="Kim J.M."/>
            <person name="van der Klei I.J."/>
            <person name="Klis F.M."/>
            <person name="Kovalchuk A."/>
            <person name="Krasevec N."/>
            <person name="Kubicek C.P."/>
            <person name="Liu B."/>
            <person name="Maccabe A."/>
            <person name="Meyer V."/>
            <person name="Mirabito P."/>
            <person name="Miskei M."/>
            <person name="Mos M."/>
            <person name="Mullins J."/>
            <person name="Nelson D.R."/>
            <person name="Nielsen J."/>
            <person name="Oakley B.R."/>
            <person name="Osmani S.A."/>
            <person name="Pakula T."/>
            <person name="Paszewski A."/>
            <person name="Paulsen I."/>
            <person name="Pilsyk S."/>
            <person name="Pocsi I."/>
            <person name="Punt P.J."/>
            <person name="Ram A.F."/>
            <person name="Ren Q."/>
            <person name="Robellet X."/>
            <person name="Robson G."/>
            <person name="Seiboth B."/>
            <person name="van Solingen P."/>
            <person name="Specht T."/>
            <person name="Sun J."/>
            <person name="Taheri-Talesh N."/>
            <person name="Takeshita N."/>
            <person name="Ussery D."/>
            <person name="vanKuyk P.A."/>
            <person name="Visser H."/>
            <person name="van de Vondervoort P.J."/>
            <person name="de Vries R.P."/>
            <person name="Walton J."/>
            <person name="Xiang X."/>
            <person name="Xiong Y."/>
            <person name="Zeng A.P."/>
            <person name="Brandt B.W."/>
            <person name="Cornell M.J."/>
            <person name="van den Hondel C.A."/>
            <person name="Visser J."/>
            <person name="Oliver S.G."/>
            <person name="Turner G."/>
        </authorList>
    </citation>
    <scope>GENOME REANNOTATION</scope>
    <source>
        <strain evidence="6">FGSC A4 / ATCC 38163 / CBS 112.46 / NRRL 194 / M139</strain>
    </source>
</reference>
<dbReference type="GO" id="GO:0000160">
    <property type="term" value="P:phosphorelay signal transduction system"/>
    <property type="evidence" value="ECO:0007669"/>
    <property type="project" value="UniProtKB-KW"/>
</dbReference>